<gene>
    <name evidence="1" type="ORF">GIW56_11980</name>
</gene>
<dbReference type="EMBL" id="WKED01000017">
    <property type="protein sequence ID" value="MCF5107561.1"/>
    <property type="molecule type" value="Genomic_DNA"/>
</dbReference>
<accession>A0ABS9F6R6</accession>
<dbReference type="RefSeq" id="WP_236309278.1">
    <property type="nucleotide sequence ID" value="NZ_WKED01000017.1"/>
</dbReference>
<evidence type="ECO:0000313" key="2">
    <source>
        <dbReference type="Proteomes" id="UP000814003"/>
    </source>
</evidence>
<dbReference type="Proteomes" id="UP000814003">
    <property type="component" value="Unassembled WGS sequence"/>
</dbReference>
<proteinExistence type="predicted"/>
<organism evidence="1 2">
    <name type="scientific">Pseudomonas gessardii</name>
    <dbReference type="NCBI Taxonomy" id="78544"/>
    <lineage>
        <taxon>Bacteria</taxon>
        <taxon>Pseudomonadati</taxon>
        <taxon>Pseudomonadota</taxon>
        <taxon>Gammaproteobacteria</taxon>
        <taxon>Pseudomonadales</taxon>
        <taxon>Pseudomonadaceae</taxon>
        <taxon>Pseudomonas</taxon>
    </lineage>
</organism>
<name>A0ABS9F6R6_9PSED</name>
<protein>
    <submittedName>
        <fullName evidence="1">Uncharacterized protein</fullName>
    </submittedName>
</protein>
<evidence type="ECO:0000313" key="1">
    <source>
        <dbReference type="EMBL" id="MCF5107561.1"/>
    </source>
</evidence>
<keyword evidence="2" id="KW-1185">Reference proteome</keyword>
<sequence length="154" mass="16981">MKIAPILYIKTVFEISQCVQGQQTIGVRPWIYIHLSSLTVEAIGSPTYGNHVSPHPRRETIMTPHEITKSIMVTINKDAAVIEFITTTMNPETFLPQIQSSYAVRVSKNPATGEFTKVSAHGDIDQDNDVDALDKALLIELATAASKIKLDMSN</sequence>
<comment type="caution">
    <text evidence="1">The sequence shown here is derived from an EMBL/GenBank/DDBJ whole genome shotgun (WGS) entry which is preliminary data.</text>
</comment>
<reference evidence="1 2" key="1">
    <citation type="submission" date="2019-11" db="EMBL/GenBank/DDBJ databases">
        <title>Epiphytic Pseudomonas syringae from cherry orchards.</title>
        <authorList>
            <person name="Hulin M.T."/>
        </authorList>
    </citation>
    <scope>NUCLEOTIDE SEQUENCE [LARGE SCALE GENOMIC DNA]</scope>
    <source>
        <strain evidence="1 2">PA-6-5B</strain>
    </source>
</reference>